<dbReference type="EMBL" id="OQ845957">
    <property type="protein sequence ID" value="WMU95607.1"/>
    <property type="molecule type" value="Genomic_DNA"/>
</dbReference>
<sequence>MVTQDERSESKFYKNILLNKKAPMRQTLLGAV</sequence>
<dbReference type="Proteomes" id="UP001268809">
    <property type="component" value="Segment"/>
</dbReference>
<proteinExistence type="predicted"/>
<accession>A0AA51U8V7</accession>
<evidence type="ECO:0000313" key="2">
    <source>
        <dbReference type="Proteomes" id="UP001268809"/>
    </source>
</evidence>
<keyword evidence="2" id="KW-1185">Reference proteome</keyword>
<reference evidence="1 2" key="1">
    <citation type="submission" date="2023-04" db="EMBL/GenBank/DDBJ databases">
        <authorList>
            <person name="Wang C."/>
            <person name="Guo Z."/>
            <person name="Wang M."/>
            <person name="Wang X."/>
            <person name="Ji F."/>
            <person name="Zhao J."/>
            <person name="Zeng J."/>
            <person name="Zuo J."/>
        </authorList>
    </citation>
    <scope>NUCLEOTIDE SEQUENCE [LARGE SCALE GENOMIC DNA]</scope>
</reference>
<name>A0AA51U8V7_9CAUD</name>
<protein>
    <submittedName>
        <fullName evidence="1">Uncharacterized protein</fullName>
    </submittedName>
</protein>
<evidence type="ECO:0000313" key="1">
    <source>
        <dbReference type="EMBL" id="WMU95607.1"/>
    </source>
</evidence>
<organism evidence="1 2">
    <name type="scientific">Escherichia phage pEC-M719-6WT.1</name>
    <dbReference type="NCBI Taxonomy" id="3056220"/>
    <lineage>
        <taxon>Viruses</taxon>
        <taxon>Duplodnaviria</taxon>
        <taxon>Heunggongvirae</taxon>
        <taxon>Uroviricota</taxon>
        <taxon>Caudoviricetes</taxon>
        <taxon>Andersonviridae</taxon>
        <taxon>Ounavirinae</taxon>
        <taxon>Mooglevirus</taxon>
        <taxon>Mooglevirus M7196WT1</taxon>
    </lineage>
</organism>